<feature type="compositionally biased region" description="Polar residues" evidence="3">
    <location>
        <begin position="9"/>
        <end position="19"/>
    </location>
</feature>
<sequence>MAPLRPRSHSNSASDASTKSPRVRPRQSRSRDRSPSPSVVSAEQQQLILDSRQEQVPDLDSNSATRSPRAQRQAHIAQDAAVSGSTASGWSATAPESTPPTPVYTAPRKQNVACDACRNRKVKCVKSPGMEKCQHCIGKNFPCTNLIQQATNEKHRRGVRRSIRPLPGEQNLISPHSYLISVMSPSSSMFGSTNNLSPGAPRALGTYTPSPAGTGASGRNTVAGFLSYIFAPPREDPAFTERSTGSNDEWGVLGTKLESEVFRTEYATLDCLYWILTTSVRTRFKYSLPQAPLPPPLPARDVEPLPTALIAVVLAWGAKFSEHPIIVHDRGASKDKSSILARALARRAREVAEAERIFRIATPDNAIVCLLLEPLQSQLNTDPDGFHGFWLNSGVRHMLELKINYKLGTMALDDSRGASMVLVMAWWMACLADGFSSAYFRTKPTLDDDDYNIQSLTASTFSTSTETLCIGTPTEVWRFLFFLRFIILKTLTQFVTWYTAMHVLAREVRWMSRMLWTPVIAEEGIPAKITQDLMTRLNRWRDVYLNTVGVPSNFEADWNFVAAVSACSSDATFHVMYIILHQAVEDFGIRDLQRGSDLSGINADVESLQATLASEALHSALRIAALTGVLTTNGYLRLDPNVLHYSTYAAGLLLARQGRPEAVNCITGLRQYAFAYEEAHIQADEIEATLKAVNRERTQREQDDPHVASPSTYSTGRVSQAFAMGLPAVSAVHHPGQGSVMSYGGNEVPNEYAMYGTFGGMPAEQSTPHDSSHYSAYGSRR</sequence>
<evidence type="ECO:0000313" key="5">
    <source>
        <dbReference type="EMBL" id="KAF8682720.1"/>
    </source>
</evidence>
<evidence type="ECO:0000259" key="4">
    <source>
        <dbReference type="PROSITE" id="PS50048"/>
    </source>
</evidence>
<dbReference type="EMBL" id="JACYCC010000035">
    <property type="protein sequence ID" value="KAF8682720.1"/>
    <property type="molecule type" value="Genomic_DNA"/>
</dbReference>
<keyword evidence="5" id="KW-0238">DNA-binding</keyword>
<protein>
    <submittedName>
        <fullName evidence="5">GAL4-like Zn(II)2Cys6 (Or C6 zinc) binuclear cluster DNA-binding domain</fullName>
    </submittedName>
</protein>
<feature type="compositionally biased region" description="Polar residues" evidence="3">
    <location>
        <begin position="60"/>
        <end position="70"/>
    </location>
</feature>
<dbReference type="CDD" id="cd12148">
    <property type="entry name" value="fungal_TF_MHR"/>
    <property type="match status" value="1"/>
</dbReference>
<dbReference type="InterPro" id="IPR050987">
    <property type="entry name" value="AtrR-like"/>
</dbReference>
<keyword evidence="2" id="KW-0175">Coiled coil</keyword>
<comment type="caution">
    <text evidence="5">The sequence shown here is derived from an EMBL/GenBank/DDBJ whole genome shotgun (WGS) entry which is preliminary data.</text>
</comment>
<dbReference type="PANTHER" id="PTHR46910:SF38">
    <property type="entry name" value="ZN(2)-C6 FUNGAL-TYPE DOMAIN-CONTAINING PROTEIN"/>
    <property type="match status" value="1"/>
</dbReference>
<dbReference type="InterPro" id="IPR001138">
    <property type="entry name" value="Zn2Cys6_DnaBD"/>
</dbReference>
<reference evidence="5" key="1">
    <citation type="submission" date="2020-09" db="EMBL/GenBank/DDBJ databases">
        <title>Comparative genome analyses of four rice-infecting Rhizoctonia solani isolates reveal extensive enrichment of homogalacturonan modification genes.</title>
        <authorList>
            <person name="Lee D.-Y."/>
            <person name="Jeon J."/>
            <person name="Kim K.-T."/>
            <person name="Cheong K."/>
            <person name="Song H."/>
            <person name="Choi G."/>
            <person name="Ko J."/>
            <person name="Opiyo S.O."/>
            <person name="Zuo S."/>
            <person name="Madhav S."/>
            <person name="Lee Y.-H."/>
            <person name="Wang G.-L."/>
        </authorList>
    </citation>
    <scope>NUCLEOTIDE SEQUENCE</scope>
    <source>
        <strain evidence="5">AG1-IA YN-7</strain>
    </source>
</reference>
<evidence type="ECO:0000256" key="3">
    <source>
        <dbReference type="SAM" id="MobiDB-lite"/>
    </source>
</evidence>
<dbReference type="PANTHER" id="PTHR46910">
    <property type="entry name" value="TRANSCRIPTION FACTOR PDR1"/>
    <property type="match status" value="1"/>
</dbReference>
<organism evidence="5 6">
    <name type="scientific">Rhizoctonia solani</name>
    <dbReference type="NCBI Taxonomy" id="456999"/>
    <lineage>
        <taxon>Eukaryota</taxon>
        <taxon>Fungi</taxon>
        <taxon>Dikarya</taxon>
        <taxon>Basidiomycota</taxon>
        <taxon>Agaricomycotina</taxon>
        <taxon>Agaricomycetes</taxon>
        <taxon>Cantharellales</taxon>
        <taxon>Ceratobasidiaceae</taxon>
        <taxon>Rhizoctonia</taxon>
    </lineage>
</organism>
<dbReference type="GO" id="GO:0008270">
    <property type="term" value="F:zinc ion binding"/>
    <property type="evidence" value="ECO:0007669"/>
    <property type="project" value="InterPro"/>
</dbReference>
<dbReference type="PROSITE" id="PS50048">
    <property type="entry name" value="ZN2_CY6_FUNGAL_2"/>
    <property type="match status" value="1"/>
</dbReference>
<dbReference type="Proteomes" id="UP000650582">
    <property type="component" value="Unassembled WGS sequence"/>
</dbReference>
<dbReference type="CDD" id="cd00067">
    <property type="entry name" value="GAL4"/>
    <property type="match status" value="1"/>
</dbReference>
<dbReference type="Pfam" id="PF00172">
    <property type="entry name" value="Zn_clus"/>
    <property type="match status" value="1"/>
</dbReference>
<dbReference type="GO" id="GO:0003677">
    <property type="term" value="F:DNA binding"/>
    <property type="evidence" value="ECO:0007669"/>
    <property type="project" value="UniProtKB-KW"/>
</dbReference>
<feature type="coiled-coil region" evidence="2">
    <location>
        <begin position="676"/>
        <end position="703"/>
    </location>
</feature>
<dbReference type="PROSITE" id="PS00463">
    <property type="entry name" value="ZN2_CY6_FUNGAL_1"/>
    <property type="match status" value="1"/>
</dbReference>
<dbReference type="SMART" id="SM00066">
    <property type="entry name" value="GAL4"/>
    <property type="match status" value="1"/>
</dbReference>
<dbReference type="InterPro" id="IPR036864">
    <property type="entry name" value="Zn2-C6_fun-type_DNA-bd_sf"/>
</dbReference>
<name>A0A8H7LLA7_9AGAM</name>
<accession>A0A8H7LLA7</accession>
<feature type="domain" description="Zn(2)-C6 fungal-type" evidence="4">
    <location>
        <begin position="113"/>
        <end position="145"/>
    </location>
</feature>
<proteinExistence type="predicted"/>
<evidence type="ECO:0000256" key="1">
    <source>
        <dbReference type="ARBA" id="ARBA00023242"/>
    </source>
</evidence>
<evidence type="ECO:0000256" key="2">
    <source>
        <dbReference type="SAM" id="Coils"/>
    </source>
</evidence>
<keyword evidence="1" id="KW-0539">Nucleus</keyword>
<dbReference type="GO" id="GO:0000981">
    <property type="term" value="F:DNA-binding transcription factor activity, RNA polymerase II-specific"/>
    <property type="evidence" value="ECO:0007669"/>
    <property type="project" value="InterPro"/>
</dbReference>
<feature type="compositionally biased region" description="Low complexity" evidence="3">
    <location>
        <begin position="80"/>
        <end position="96"/>
    </location>
</feature>
<dbReference type="SUPFAM" id="SSF57701">
    <property type="entry name" value="Zn2/Cys6 DNA-binding domain"/>
    <property type="match status" value="1"/>
</dbReference>
<gene>
    <name evidence="5" type="ORF">RHS04_02272</name>
</gene>
<dbReference type="AlphaFoldDB" id="A0A8H7LLA7"/>
<dbReference type="Gene3D" id="4.10.240.10">
    <property type="entry name" value="Zn(2)-C6 fungal-type DNA-binding domain"/>
    <property type="match status" value="1"/>
</dbReference>
<feature type="region of interest" description="Disordered" evidence="3">
    <location>
        <begin position="1"/>
        <end position="104"/>
    </location>
</feature>
<evidence type="ECO:0000313" key="6">
    <source>
        <dbReference type="Proteomes" id="UP000650582"/>
    </source>
</evidence>